<dbReference type="RefSeq" id="XP_022581836.1">
    <property type="nucleotide sequence ID" value="XM_022726447.1"/>
</dbReference>
<dbReference type="AlphaFoldDB" id="A0A1L9SJR3"/>
<dbReference type="InterPro" id="IPR040632">
    <property type="entry name" value="Sulfotransfer_4"/>
</dbReference>
<gene>
    <name evidence="1" type="ORF">ASPZODRAFT_16006</name>
</gene>
<accession>A0A1L9SJR3</accession>
<dbReference type="InterPro" id="IPR027417">
    <property type="entry name" value="P-loop_NTPase"/>
</dbReference>
<protein>
    <recommendedName>
        <fullName evidence="3">Sulfotransferase family protein</fullName>
    </recommendedName>
</protein>
<dbReference type="VEuPathDB" id="FungiDB:ASPZODRAFT_16006"/>
<evidence type="ECO:0008006" key="3">
    <source>
        <dbReference type="Google" id="ProtNLM"/>
    </source>
</evidence>
<evidence type="ECO:0000313" key="1">
    <source>
        <dbReference type="EMBL" id="OJJ47326.1"/>
    </source>
</evidence>
<dbReference type="Proteomes" id="UP000184188">
    <property type="component" value="Unassembled WGS sequence"/>
</dbReference>
<evidence type="ECO:0000313" key="2">
    <source>
        <dbReference type="Proteomes" id="UP000184188"/>
    </source>
</evidence>
<dbReference type="Pfam" id="PF17784">
    <property type="entry name" value="Sulfotransfer_4"/>
    <property type="match status" value="1"/>
</dbReference>
<dbReference type="EMBL" id="KV878341">
    <property type="protein sequence ID" value="OJJ47326.1"/>
    <property type="molecule type" value="Genomic_DNA"/>
</dbReference>
<proteinExistence type="predicted"/>
<name>A0A1L9SJR3_9EURO</name>
<dbReference type="OrthoDB" id="408152at2759"/>
<sequence>MSRHTDHKPNPRQAMRILGLGLARTGTNSMAIALRQLGYTPYHGSKCFHNPPHDFNLWIAALNRAYDTCLDIPVADLLARAGELAIKPTPTPK</sequence>
<dbReference type="Gene3D" id="3.40.50.300">
    <property type="entry name" value="P-loop containing nucleotide triphosphate hydrolases"/>
    <property type="match status" value="1"/>
</dbReference>
<organism evidence="1 2">
    <name type="scientific">Penicilliopsis zonata CBS 506.65</name>
    <dbReference type="NCBI Taxonomy" id="1073090"/>
    <lineage>
        <taxon>Eukaryota</taxon>
        <taxon>Fungi</taxon>
        <taxon>Dikarya</taxon>
        <taxon>Ascomycota</taxon>
        <taxon>Pezizomycotina</taxon>
        <taxon>Eurotiomycetes</taxon>
        <taxon>Eurotiomycetidae</taxon>
        <taxon>Eurotiales</taxon>
        <taxon>Aspergillaceae</taxon>
        <taxon>Penicilliopsis</taxon>
    </lineage>
</organism>
<reference evidence="2" key="1">
    <citation type="journal article" date="2017" name="Genome Biol.">
        <title>Comparative genomics reveals high biological diversity and specific adaptations in the industrially and medically important fungal genus Aspergillus.</title>
        <authorList>
            <person name="de Vries R.P."/>
            <person name="Riley R."/>
            <person name="Wiebenga A."/>
            <person name="Aguilar-Osorio G."/>
            <person name="Amillis S."/>
            <person name="Uchima C.A."/>
            <person name="Anderluh G."/>
            <person name="Asadollahi M."/>
            <person name="Askin M."/>
            <person name="Barry K."/>
            <person name="Battaglia E."/>
            <person name="Bayram O."/>
            <person name="Benocci T."/>
            <person name="Braus-Stromeyer S.A."/>
            <person name="Caldana C."/>
            <person name="Canovas D."/>
            <person name="Cerqueira G.C."/>
            <person name="Chen F."/>
            <person name="Chen W."/>
            <person name="Choi C."/>
            <person name="Clum A."/>
            <person name="Dos Santos R.A."/>
            <person name="Damasio A.R."/>
            <person name="Diallinas G."/>
            <person name="Emri T."/>
            <person name="Fekete E."/>
            <person name="Flipphi M."/>
            <person name="Freyberg S."/>
            <person name="Gallo A."/>
            <person name="Gournas C."/>
            <person name="Habgood R."/>
            <person name="Hainaut M."/>
            <person name="Harispe M.L."/>
            <person name="Henrissat B."/>
            <person name="Hilden K.S."/>
            <person name="Hope R."/>
            <person name="Hossain A."/>
            <person name="Karabika E."/>
            <person name="Karaffa L."/>
            <person name="Karanyi Z."/>
            <person name="Krasevec N."/>
            <person name="Kuo A."/>
            <person name="Kusch H."/>
            <person name="LaButti K."/>
            <person name="Lagendijk E.L."/>
            <person name="Lapidus A."/>
            <person name="Levasseur A."/>
            <person name="Lindquist E."/>
            <person name="Lipzen A."/>
            <person name="Logrieco A.F."/>
            <person name="MacCabe A."/>
            <person name="Maekelae M.R."/>
            <person name="Malavazi I."/>
            <person name="Melin P."/>
            <person name="Meyer V."/>
            <person name="Mielnichuk N."/>
            <person name="Miskei M."/>
            <person name="Molnar A.P."/>
            <person name="Mule G."/>
            <person name="Ngan C.Y."/>
            <person name="Orejas M."/>
            <person name="Orosz E."/>
            <person name="Ouedraogo J.P."/>
            <person name="Overkamp K.M."/>
            <person name="Park H.-S."/>
            <person name="Perrone G."/>
            <person name="Piumi F."/>
            <person name="Punt P.J."/>
            <person name="Ram A.F."/>
            <person name="Ramon A."/>
            <person name="Rauscher S."/>
            <person name="Record E."/>
            <person name="Riano-Pachon D.M."/>
            <person name="Robert V."/>
            <person name="Roehrig J."/>
            <person name="Ruller R."/>
            <person name="Salamov A."/>
            <person name="Salih N.S."/>
            <person name="Samson R.A."/>
            <person name="Sandor E."/>
            <person name="Sanguinetti M."/>
            <person name="Schuetze T."/>
            <person name="Sepcic K."/>
            <person name="Shelest E."/>
            <person name="Sherlock G."/>
            <person name="Sophianopoulou V."/>
            <person name="Squina F.M."/>
            <person name="Sun H."/>
            <person name="Susca A."/>
            <person name="Todd R.B."/>
            <person name="Tsang A."/>
            <person name="Unkles S.E."/>
            <person name="van de Wiele N."/>
            <person name="van Rossen-Uffink D."/>
            <person name="Oliveira J.V."/>
            <person name="Vesth T.C."/>
            <person name="Visser J."/>
            <person name="Yu J.-H."/>
            <person name="Zhou M."/>
            <person name="Andersen M.R."/>
            <person name="Archer D.B."/>
            <person name="Baker S.E."/>
            <person name="Benoit I."/>
            <person name="Brakhage A.A."/>
            <person name="Braus G.H."/>
            <person name="Fischer R."/>
            <person name="Frisvad J.C."/>
            <person name="Goldman G.H."/>
            <person name="Houbraken J."/>
            <person name="Oakley B."/>
            <person name="Pocsi I."/>
            <person name="Scazzocchio C."/>
            <person name="Seiboth B."/>
            <person name="vanKuyk P.A."/>
            <person name="Wortman J."/>
            <person name="Dyer P.S."/>
            <person name="Grigoriev I.V."/>
        </authorList>
    </citation>
    <scope>NUCLEOTIDE SEQUENCE [LARGE SCALE GENOMIC DNA]</scope>
    <source>
        <strain evidence="2">CBS 506.65</strain>
    </source>
</reference>
<dbReference type="GeneID" id="34612911"/>
<keyword evidence="2" id="KW-1185">Reference proteome</keyword>
<dbReference type="STRING" id="1073090.A0A1L9SJR3"/>